<organism evidence="7 8">
    <name type="scientific">Biomphalaria glabrata</name>
    <name type="common">Bloodfluke planorb</name>
    <name type="synonym">Freshwater snail</name>
    <dbReference type="NCBI Taxonomy" id="6526"/>
    <lineage>
        <taxon>Eukaryota</taxon>
        <taxon>Metazoa</taxon>
        <taxon>Spiralia</taxon>
        <taxon>Lophotrochozoa</taxon>
        <taxon>Mollusca</taxon>
        <taxon>Gastropoda</taxon>
        <taxon>Heterobranchia</taxon>
        <taxon>Euthyneura</taxon>
        <taxon>Panpulmonata</taxon>
        <taxon>Hygrophila</taxon>
        <taxon>Lymnaeoidea</taxon>
        <taxon>Planorbidae</taxon>
        <taxon>Biomphalaria</taxon>
    </lineage>
</organism>
<accession>A0A2C9L338</accession>
<dbReference type="AlphaFoldDB" id="A0A2C9L338"/>
<dbReference type="GO" id="GO:0005164">
    <property type="term" value="F:tumor necrosis factor receptor binding"/>
    <property type="evidence" value="ECO:0007669"/>
    <property type="project" value="InterPro"/>
</dbReference>
<dbReference type="VEuPathDB" id="VectorBase:BGLAX_048807"/>
<feature type="transmembrane region" description="Helical" evidence="5">
    <location>
        <begin position="36"/>
        <end position="59"/>
    </location>
</feature>
<dbReference type="EnsemblMetazoa" id="BGLB026532-RA">
    <property type="protein sequence ID" value="BGLB026532-PA"/>
    <property type="gene ID" value="BGLB026532"/>
</dbReference>
<keyword evidence="4 5" id="KW-0472">Membrane</keyword>
<evidence type="ECO:0000256" key="1">
    <source>
        <dbReference type="ARBA" id="ARBA00004370"/>
    </source>
</evidence>
<sequence length="309" mass="35042">MASEDVNEPLSEQNDFSERRDENDFRFEHIKKIYRYAPIVLSILAIIISIISILLVLVINSQTATPETISTRIEVVRNISCTECHLFPKPEHQYFLTQLTRYRNETTEQCCAQNSSQLSAFLALKMSSYEEEELPPVINPDSFSMGDVSIHKKLIASTSVNDNLEYPIFDPLQSYNLKFATDEDNPLLEHNRNVELLSSGTKITQSGLYLVYVSVHFKPDSPEPCKTFDQKTFSVNITKHQDKAIILSAIHTCCDDCVRNQETGFTAGVFQLKENDFLTVDVSGEGLVSYRPQSTFFGLTMLSKTQQPT</sequence>
<evidence type="ECO:0000259" key="6">
    <source>
        <dbReference type="PROSITE" id="PS50049"/>
    </source>
</evidence>
<feature type="domain" description="THD" evidence="6">
    <location>
        <begin position="150"/>
        <end position="302"/>
    </location>
</feature>
<evidence type="ECO:0000256" key="2">
    <source>
        <dbReference type="ARBA" id="ARBA00008670"/>
    </source>
</evidence>
<evidence type="ECO:0000256" key="4">
    <source>
        <dbReference type="ARBA" id="ARBA00023136"/>
    </source>
</evidence>
<comment type="similarity">
    <text evidence="2">Belongs to the tumor necrosis factor family.</text>
</comment>
<dbReference type="GO" id="GO:0005615">
    <property type="term" value="C:extracellular space"/>
    <property type="evidence" value="ECO:0007669"/>
    <property type="project" value="UniProtKB-KW"/>
</dbReference>
<dbReference type="SUPFAM" id="SSF49842">
    <property type="entry name" value="TNF-like"/>
    <property type="match status" value="1"/>
</dbReference>
<keyword evidence="5" id="KW-1133">Transmembrane helix</keyword>
<evidence type="ECO:0000256" key="5">
    <source>
        <dbReference type="SAM" id="Phobius"/>
    </source>
</evidence>
<protein>
    <recommendedName>
        <fullName evidence="6">THD domain-containing protein</fullName>
    </recommendedName>
</protein>
<proteinExistence type="inferred from homology"/>
<evidence type="ECO:0000256" key="3">
    <source>
        <dbReference type="ARBA" id="ARBA00022514"/>
    </source>
</evidence>
<keyword evidence="5" id="KW-0812">Transmembrane</keyword>
<dbReference type="InterPro" id="IPR008983">
    <property type="entry name" value="Tumour_necrosis_fac-like_dom"/>
</dbReference>
<reference evidence="7" key="1">
    <citation type="submission" date="2020-05" db="UniProtKB">
        <authorList>
            <consortium name="EnsemblMetazoa"/>
        </authorList>
    </citation>
    <scope>IDENTIFICATION</scope>
    <source>
        <strain evidence="7">BB02</strain>
    </source>
</reference>
<keyword evidence="3" id="KW-0202">Cytokine</keyword>
<evidence type="ECO:0000313" key="8">
    <source>
        <dbReference type="Proteomes" id="UP000076420"/>
    </source>
</evidence>
<gene>
    <name evidence="7" type="primary">106055696</name>
</gene>
<dbReference type="SMART" id="SM00207">
    <property type="entry name" value="TNF"/>
    <property type="match status" value="1"/>
</dbReference>
<dbReference type="Gene3D" id="2.60.120.40">
    <property type="match status" value="1"/>
</dbReference>
<dbReference type="PANTHER" id="PTHR11471">
    <property type="entry name" value="TUMOR NECROSIS FACTOR FAMILY MEMBER"/>
    <property type="match status" value="1"/>
</dbReference>
<dbReference type="PROSITE" id="PS50049">
    <property type="entry name" value="THD_2"/>
    <property type="match status" value="1"/>
</dbReference>
<comment type="subcellular location">
    <subcellularLocation>
        <location evidence="1">Membrane</location>
    </subcellularLocation>
</comment>
<dbReference type="GO" id="GO:0005125">
    <property type="term" value="F:cytokine activity"/>
    <property type="evidence" value="ECO:0007669"/>
    <property type="project" value="UniProtKB-KW"/>
</dbReference>
<evidence type="ECO:0000313" key="7">
    <source>
        <dbReference type="EnsemblMetazoa" id="BGLB026532-PA"/>
    </source>
</evidence>
<dbReference type="RefSeq" id="XP_013067535.2">
    <property type="nucleotide sequence ID" value="XM_013212081.2"/>
</dbReference>
<dbReference type="VEuPathDB" id="VectorBase:BGLB026532"/>
<dbReference type="InterPro" id="IPR006052">
    <property type="entry name" value="TNF_dom"/>
</dbReference>
<name>A0A2C9L338_BIOGL</name>
<dbReference type="GO" id="GO:0006955">
    <property type="term" value="P:immune response"/>
    <property type="evidence" value="ECO:0007669"/>
    <property type="project" value="InterPro"/>
</dbReference>
<dbReference type="GO" id="GO:0016020">
    <property type="term" value="C:membrane"/>
    <property type="evidence" value="ECO:0007669"/>
    <property type="project" value="UniProtKB-SubCell"/>
</dbReference>
<dbReference type="Pfam" id="PF00229">
    <property type="entry name" value="TNF"/>
    <property type="match status" value="1"/>
</dbReference>
<dbReference type="PANTHER" id="PTHR11471:SF57">
    <property type="entry name" value="CD154"/>
    <property type="match status" value="1"/>
</dbReference>
<dbReference type="OrthoDB" id="5983780at2759"/>
<dbReference type="Proteomes" id="UP000076420">
    <property type="component" value="Unassembled WGS sequence"/>
</dbReference>
<dbReference type="KEGG" id="bgt:106055696"/>